<dbReference type="InterPro" id="IPR000172">
    <property type="entry name" value="GMC_OxRdtase_N"/>
</dbReference>
<gene>
    <name evidence="7" type="ORF">SAMN04487964_10850</name>
</gene>
<keyword evidence="2" id="KW-0285">Flavoprotein</keyword>
<evidence type="ECO:0000259" key="6">
    <source>
        <dbReference type="Pfam" id="PF05199"/>
    </source>
</evidence>
<proteinExistence type="inferred from homology"/>
<feature type="domain" description="Glucose-methanol-choline oxidoreductase N-terminal" evidence="5">
    <location>
        <begin position="216"/>
        <end position="323"/>
    </location>
</feature>
<dbReference type="PANTHER" id="PTHR46056:SF12">
    <property type="entry name" value="LONG-CHAIN-ALCOHOL OXIDASE"/>
    <property type="match status" value="1"/>
</dbReference>
<dbReference type="SUPFAM" id="SSF51905">
    <property type="entry name" value="FAD/NAD(P)-binding domain"/>
    <property type="match status" value="1"/>
</dbReference>
<evidence type="ECO:0000313" key="7">
    <source>
        <dbReference type="EMBL" id="SMR74753.1"/>
    </source>
</evidence>
<comment type="caution">
    <text evidence="7">The sequence shown here is derived from an EMBL/GenBank/DDBJ whole genome shotgun (WGS) entry which is preliminary data.</text>
</comment>
<reference evidence="7 8" key="1">
    <citation type="submission" date="2017-05" db="EMBL/GenBank/DDBJ databases">
        <authorList>
            <person name="Varghese N."/>
            <person name="Submissions S."/>
        </authorList>
    </citation>
    <scope>NUCLEOTIDE SEQUENCE [LARGE SCALE GENOMIC DNA]</scope>
    <source>
        <strain evidence="7 8">CGMCC 1.7287</strain>
    </source>
</reference>
<accession>A0ABY1S0Y7</accession>
<comment type="similarity">
    <text evidence="1">Belongs to the GMC oxidoreductase family.</text>
</comment>
<dbReference type="Proteomes" id="UP001159257">
    <property type="component" value="Unassembled WGS sequence"/>
</dbReference>
<dbReference type="Pfam" id="PF05199">
    <property type="entry name" value="GMC_oxred_C"/>
    <property type="match status" value="1"/>
</dbReference>
<organism evidence="7 8">
    <name type="scientific">Marinobacterium sediminicola</name>
    <dbReference type="NCBI Taxonomy" id="518898"/>
    <lineage>
        <taxon>Bacteria</taxon>
        <taxon>Pseudomonadati</taxon>
        <taxon>Pseudomonadota</taxon>
        <taxon>Gammaproteobacteria</taxon>
        <taxon>Oceanospirillales</taxon>
        <taxon>Oceanospirillaceae</taxon>
        <taxon>Marinobacterium</taxon>
    </lineage>
</organism>
<dbReference type="RefSeq" id="WP_239039973.1">
    <property type="nucleotide sequence ID" value="NZ_BAAAEY010000004.1"/>
</dbReference>
<dbReference type="PANTHER" id="PTHR46056">
    <property type="entry name" value="LONG-CHAIN-ALCOHOL OXIDASE"/>
    <property type="match status" value="1"/>
</dbReference>
<name>A0ABY1S0Y7_9GAMM</name>
<sequence>MPAPVVVIGTGAGGGAAAWMLTQKGIPVIALEAGPSFNPSSEYSLHRPDWELKGFPYKEGSQSRFSFAPLQTLVPRWDHLRSWNAVGGRINTGNTRLSNGTGHQHVRGVGGSTLHFTGEAHRMMPFSLKPTSGSGVPVWPLDYDSLEPWYSLAETIIGVAGDAPADNDPRWRSEQTLQPAHPFCAASKWVKQHSGKQFHWVANTRAALSRALSGRPACNYCANCQLGCPRGDKGSVDVTFIKQAQSTGLLELRTECQATELVMSEDRKITHVLYRDKQGTEHRQACDQVIVAAGSMETPRLLLNSPGVAALNDQIGKHLMMHLNWVSSGLVSADILTHRGLPADMICWDPCKASSEGYRLGVSTTEIRLSGPVNYAQRAIAGWGAEHKQAMRQQFGKALSISAIGAAMPNARTFVDLDPEKKDAFGKPLARIHHHLPDTELERLGQMQASCRQVLQLCGASGMIEEYGSYDFLNSTHTLGTCRMGLSPKDSVTSPEGQFHGIDNLYISDASLFTNSGNGEAPSLTIEALALRNAERLANRQLSSHS</sequence>
<evidence type="ECO:0000256" key="4">
    <source>
        <dbReference type="ARBA" id="ARBA00023002"/>
    </source>
</evidence>
<evidence type="ECO:0000256" key="1">
    <source>
        <dbReference type="ARBA" id="ARBA00010790"/>
    </source>
</evidence>
<keyword evidence="4" id="KW-0560">Oxidoreductase</keyword>
<evidence type="ECO:0000256" key="2">
    <source>
        <dbReference type="ARBA" id="ARBA00022630"/>
    </source>
</evidence>
<evidence type="ECO:0000313" key="8">
    <source>
        <dbReference type="Proteomes" id="UP001159257"/>
    </source>
</evidence>
<dbReference type="InterPro" id="IPR036188">
    <property type="entry name" value="FAD/NAD-bd_sf"/>
</dbReference>
<protein>
    <submittedName>
        <fullName evidence="7">Choline dehydrogenase</fullName>
    </submittedName>
</protein>
<dbReference type="Pfam" id="PF00732">
    <property type="entry name" value="GMC_oxred_N"/>
    <property type="match status" value="1"/>
</dbReference>
<dbReference type="Gene3D" id="3.50.50.60">
    <property type="entry name" value="FAD/NAD(P)-binding domain"/>
    <property type="match status" value="2"/>
</dbReference>
<evidence type="ECO:0000256" key="3">
    <source>
        <dbReference type="ARBA" id="ARBA00022827"/>
    </source>
</evidence>
<keyword evidence="8" id="KW-1185">Reference proteome</keyword>
<dbReference type="EMBL" id="FXWV01000008">
    <property type="protein sequence ID" value="SMR74753.1"/>
    <property type="molecule type" value="Genomic_DNA"/>
</dbReference>
<evidence type="ECO:0000259" key="5">
    <source>
        <dbReference type="Pfam" id="PF00732"/>
    </source>
</evidence>
<keyword evidence="3" id="KW-0274">FAD</keyword>
<feature type="domain" description="Glucose-methanol-choline oxidoreductase C-terminal" evidence="6">
    <location>
        <begin position="409"/>
        <end position="530"/>
    </location>
</feature>
<dbReference type="InterPro" id="IPR007867">
    <property type="entry name" value="GMC_OxRtase_C"/>
</dbReference>